<dbReference type="PANTHER" id="PTHR19375">
    <property type="entry name" value="HEAT SHOCK PROTEIN 70KDA"/>
    <property type="match status" value="1"/>
</dbReference>
<dbReference type="EMBL" id="CAJJDM010000034">
    <property type="protein sequence ID" value="CAD8063937.1"/>
    <property type="molecule type" value="Genomic_DNA"/>
</dbReference>
<evidence type="ECO:0008006" key="7">
    <source>
        <dbReference type="Google" id="ProtNLM"/>
    </source>
</evidence>
<organism evidence="5 6">
    <name type="scientific">Paramecium primaurelia</name>
    <dbReference type="NCBI Taxonomy" id="5886"/>
    <lineage>
        <taxon>Eukaryota</taxon>
        <taxon>Sar</taxon>
        <taxon>Alveolata</taxon>
        <taxon>Ciliophora</taxon>
        <taxon>Intramacronucleata</taxon>
        <taxon>Oligohymenophorea</taxon>
        <taxon>Peniculida</taxon>
        <taxon>Parameciidae</taxon>
        <taxon>Paramecium</taxon>
    </lineage>
</organism>
<evidence type="ECO:0000313" key="5">
    <source>
        <dbReference type="EMBL" id="CAD8063937.1"/>
    </source>
</evidence>
<dbReference type="InterPro" id="IPR018181">
    <property type="entry name" value="Heat_shock_70_CS"/>
</dbReference>
<dbReference type="InterPro" id="IPR013126">
    <property type="entry name" value="Hsp_70_fam"/>
</dbReference>
<keyword evidence="3 4" id="KW-0067">ATP-binding</keyword>
<dbReference type="PROSITE" id="PS01036">
    <property type="entry name" value="HSP70_3"/>
    <property type="match status" value="1"/>
</dbReference>
<evidence type="ECO:0000256" key="1">
    <source>
        <dbReference type="ARBA" id="ARBA00007381"/>
    </source>
</evidence>
<name>A0A8S1L8R4_PARPR</name>
<dbReference type="OMA" id="ITVEVQW"/>
<evidence type="ECO:0000313" key="6">
    <source>
        <dbReference type="Proteomes" id="UP000688137"/>
    </source>
</evidence>
<sequence length="630" mass="71648">MDQTFAIGIDLGTTYSCVSVFANGKVEIIPNDQGNKKIPSYVAFNETKILIGNDAQNQVTKNHQNTIFDIKRLIGRKFSETTVQNYIKLWPFKVEAGVNDTPMIVVNYKGENKKFLPEEISSIILSKMKETAQAYLNQQISKAVITVPAYFNDSQRQATKDAGAIAGLNVLRIINEPFAAAIAYNLDMKCKNEQHALILDLGGGTFNVSLLTIEDGFIEIVATSGYNHLGGEDFDNKLVEYCCDEFFRKKGINIRGNPISLRRLRTQCERAKRILSSADQTIIEVDALDGKEDFNCTISRTKFEDLCMSMFKECITLIENFLKESGISKIDVHEIVMVGGSSRIPKVQELVQDYFNGKTLNKSINPDEVVAYGAAIQADIIKNQDDEWNKNFLYFDYTLLSLGIETAGGIMNVFIGRNTSIPYKKTQIFTTYTDNQTNVIIEIYEGERKMTKDCKKIGQFNLDGIAPAPRGVPKIEVSFEIDINGTIYFNAEDQATKNSQKITIMPQKSRLSKDEIELLAQEAEKFRAEDDIIKSKIEAKNNIELTAYQIKNTIKDEQIKCKFTAEEISRLEQLVKERIKWIECNVNVDIQEYIYKQKEIEQIMDEMMQRIYQNGYVRQDRYGLLINKII</sequence>
<dbReference type="AlphaFoldDB" id="A0A8S1L8R4"/>
<dbReference type="FunFam" id="3.90.640.10:FF:000002">
    <property type="entry name" value="Heat shock 70 kDa"/>
    <property type="match status" value="1"/>
</dbReference>
<comment type="caution">
    <text evidence="5">The sequence shown here is derived from an EMBL/GenBank/DDBJ whole genome shotgun (WGS) entry which is preliminary data.</text>
</comment>
<protein>
    <recommendedName>
        <fullName evidence="7">Heat shock protein 70</fullName>
    </recommendedName>
</protein>
<dbReference type="PROSITE" id="PS00329">
    <property type="entry name" value="HSP70_2"/>
    <property type="match status" value="1"/>
</dbReference>
<accession>A0A8S1L8R4</accession>
<evidence type="ECO:0000256" key="4">
    <source>
        <dbReference type="RuleBase" id="RU003322"/>
    </source>
</evidence>
<proteinExistence type="inferred from homology"/>
<dbReference type="FunFam" id="3.30.30.30:FF:000053">
    <property type="entry name" value="Uncharacterized protein"/>
    <property type="match status" value="1"/>
</dbReference>
<dbReference type="FunFam" id="2.60.34.10:FF:000012">
    <property type="entry name" value="Heat shock 70 kDa protein"/>
    <property type="match status" value="1"/>
</dbReference>
<comment type="similarity">
    <text evidence="1 4">Belongs to the heat shock protein 70 family.</text>
</comment>
<evidence type="ECO:0000256" key="3">
    <source>
        <dbReference type="ARBA" id="ARBA00022840"/>
    </source>
</evidence>
<keyword evidence="2 4" id="KW-0547">Nucleotide-binding</keyword>
<dbReference type="Pfam" id="PF00012">
    <property type="entry name" value="HSP70"/>
    <property type="match status" value="1"/>
</dbReference>
<dbReference type="FunFam" id="3.30.420.40:FF:000026">
    <property type="entry name" value="Heat shock protein 70"/>
    <property type="match status" value="1"/>
</dbReference>
<reference evidence="5" key="1">
    <citation type="submission" date="2021-01" db="EMBL/GenBank/DDBJ databases">
        <authorList>
            <consortium name="Genoscope - CEA"/>
            <person name="William W."/>
        </authorList>
    </citation>
    <scope>NUCLEOTIDE SEQUENCE</scope>
</reference>
<evidence type="ECO:0000256" key="2">
    <source>
        <dbReference type="ARBA" id="ARBA00022741"/>
    </source>
</evidence>
<dbReference type="Proteomes" id="UP000688137">
    <property type="component" value="Unassembled WGS sequence"/>
</dbReference>
<dbReference type="GO" id="GO:0005524">
    <property type="term" value="F:ATP binding"/>
    <property type="evidence" value="ECO:0007669"/>
    <property type="project" value="UniProtKB-KW"/>
</dbReference>
<dbReference type="PROSITE" id="PS00297">
    <property type="entry name" value="HSP70_1"/>
    <property type="match status" value="1"/>
</dbReference>
<gene>
    <name evidence="5" type="ORF">PPRIM_AZ9-3.1.T0350215</name>
</gene>
<keyword evidence="6" id="KW-1185">Reference proteome</keyword>
<dbReference type="GO" id="GO:0140662">
    <property type="term" value="F:ATP-dependent protein folding chaperone"/>
    <property type="evidence" value="ECO:0007669"/>
    <property type="project" value="InterPro"/>
</dbReference>
<dbReference type="NCBIfam" id="NF001413">
    <property type="entry name" value="PRK00290.1"/>
    <property type="match status" value="1"/>
</dbReference>